<dbReference type="InterPro" id="IPR039448">
    <property type="entry name" value="Beta_helix"/>
</dbReference>
<evidence type="ECO:0000259" key="1">
    <source>
        <dbReference type="Pfam" id="PF12708"/>
    </source>
</evidence>
<dbReference type="Proteomes" id="UP000520767">
    <property type="component" value="Unassembled WGS sequence"/>
</dbReference>
<keyword evidence="4" id="KW-1185">Reference proteome</keyword>
<comment type="caution">
    <text evidence="3">The sequence shown here is derived from an EMBL/GenBank/DDBJ whole genome shotgun (WGS) entry which is preliminary data.</text>
</comment>
<dbReference type="InterPro" id="IPR024535">
    <property type="entry name" value="RHGA/B-epi-like_pectate_lyase"/>
</dbReference>
<dbReference type="InterPro" id="IPR006311">
    <property type="entry name" value="TAT_signal"/>
</dbReference>
<dbReference type="SUPFAM" id="SSF51126">
    <property type="entry name" value="Pectin lyase-like"/>
    <property type="match status" value="2"/>
</dbReference>
<dbReference type="EMBL" id="JACHJQ010000002">
    <property type="protein sequence ID" value="MBB4906004.1"/>
    <property type="molecule type" value="Genomic_DNA"/>
</dbReference>
<dbReference type="RefSeq" id="WP_184810142.1">
    <property type="nucleotide sequence ID" value="NZ_JACHJQ010000002.1"/>
</dbReference>
<dbReference type="Pfam" id="PF13229">
    <property type="entry name" value="Beta_helix"/>
    <property type="match status" value="1"/>
</dbReference>
<sequence length="619" mass="64155">MTDRLNRRMMLRSAAGAGVVGVGGLALGGSAQAESAPPSLVNADGSPVLTPQQFGAVGDGEADDTAAIQAAINAARSQLNKIVVFPPGLYKVTSTLVVGDHEYDTPGEHLNRFVMRGYGMFSEEPSKIRFHHDGVGIRWEASLGGIHGMAFDAPVKTANNVGIHVKRTANTDDTDVTIVECSFLRFNRAVVSVGRGFSFTQNKVAVCTTGIDISWPTEGTDGVPDSVHFPPYGLRKWLITDNHFHSNFDAIVFNDAPDADFRGAVISNNLLDIGRRLFKGCLTNSTISGNVIENGTGNAIIQIDAGGHNLTITGNVIGGFDTTPGAWTPPLYAIQFTGGVSAKNVTISANSFNWIRGSAIGFDQAADKVSITNNSFDNWNLGSSPAHGAILAKADATRFAILGNVFSGGPRPDGLPVRVSGKLAASNVVGNASPQAGLVSAGSIGADSFVESTPGRFTRLELTAAKDAAVRVLSTATTDVAAGNTYGGYLVQSALPEGSGPGVKGGVEVVAVNASGSAATNLLCATNSTNEVVSFQASVAGLVPPTDNARDIGSADASIRTVYTHATRLRPYKAANLPPAADARGALINVDDGHDGKPCLAMSDGKSWRRVPLGNSING</sequence>
<dbReference type="Pfam" id="PF12708">
    <property type="entry name" value="Pect-lyase_RHGA_epim"/>
    <property type="match status" value="1"/>
</dbReference>
<evidence type="ECO:0000259" key="2">
    <source>
        <dbReference type="Pfam" id="PF13229"/>
    </source>
</evidence>
<feature type="domain" description="Rhamnogalacturonase A/B/Epimerase-like pectate lyase" evidence="1">
    <location>
        <begin position="53"/>
        <end position="96"/>
    </location>
</feature>
<organism evidence="3 4">
    <name type="scientific">Actinophytocola algeriensis</name>
    <dbReference type="NCBI Taxonomy" id="1768010"/>
    <lineage>
        <taxon>Bacteria</taxon>
        <taxon>Bacillati</taxon>
        <taxon>Actinomycetota</taxon>
        <taxon>Actinomycetes</taxon>
        <taxon>Pseudonocardiales</taxon>
        <taxon>Pseudonocardiaceae</taxon>
    </lineage>
</organism>
<evidence type="ECO:0000313" key="4">
    <source>
        <dbReference type="Proteomes" id="UP000520767"/>
    </source>
</evidence>
<dbReference type="InterPro" id="IPR006626">
    <property type="entry name" value="PbH1"/>
</dbReference>
<dbReference type="Gene3D" id="2.160.20.10">
    <property type="entry name" value="Single-stranded right-handed beta-helix, Pectin lyase-like"/>
    <property type="match status" value="1"/>
</dbReference>
<dbReference type="InterPro" id="IPR011050">
    <property type="entry name" value="Pectin_lyase_fold/virulence"/>
</dbReference>
<accession>A0A7W7Q3G3</accession>
<dbReference type="InterPro" id="IPR012334">
    <property type="entry name" value="Pectin_lyas_fold"/>
</dbReference>
<name>A0A7W7Q3G3_9PSEU</name>
<protein>
    <recommendedName>
        <fullName evidence="5">Pectate lyase-like protein</fullName>
    </recommendedName>
</protein>
<dbReference type="SMART" id="SM00710">
    <property type="entry name" value="PbH1"/>
    <property type="match status" value="5"/>
</dbReference>
<evidence type="ECO:0008006" key="5">
    <source>
        <dbReference type="Google" id="ProtNLM"/>
    </source>
</evidence>
<dbReference type="AlphaFoldDB" id="A0A7W7Q3G3"/>
<feature type="domain" description="Right handed beta helix" evidence="2">
    <location>
        <begin position="237"/>
        <end position="380"/>
    </location>
</feature>
<evidence type="ECO:0000313" key="3">
    <source>
        <dbReference type="EMBL" id="MBB4906004.1"/>
    </source>
</evidence>
<gene>
    <name evidence="3" type="ORF">FHR82_002221</name>
</gene>
<reference evidence="3 4" key="1">
    <citation type="submission" date="2020-08" db="EMBL/GenBank/DDBJ databases">
        <title>Genomic Encyclopedia of Type Strains, Phase III (KMG-III): the genomes of soil and plant-associated and newly described type strains.</title>
        <authorList>
            <person name="Whitman W."/>
        </authorList>
    </citation>
    <scope>NUCLEOTIDE SEQUENCE [LARGE SCALE GENOMIC DNA]</scope>
    <source>
        <strain evidence="3 4">CECT 8960</strain>
    </source>
</reference>
<dbReference type="PROSITE" id="PS51318">
    <property type="entry name" value="TAT"/>
    <property type="match status" value="1"/>
</dbReference>
<proteinExistence type="predicted"/>